<dbReference type="Proteomes" id="UP001412067">
    <property type="component" value="Unassembled WGS sequence"/>
</dbReference>
<evidence type="ECO:0000256" key="1">
    <source>
        <dbReference type="SAM" id="MobiDB-lite"/>
    </source>
</evidence>
<organism evidence="2 3">
    <name type="scientific">Platanthera guangdongensis</name>
    <dbReference type="NCBI Taxonomy" id="2320717"/>
    <lineage>
        <taxon>Eukaryota</taxon>
        <taxon>Viridiplantae</taxon>
        <taxon>Streptophyta</taxon>
        <taxon>Embryophyta</taxon>
        <taxon>Tracheophyta</taxon>
        <taxon>Spermatophyta</taxon>
        <taxon>Magnoliopsida</taxon>
        <taxon>Liliopsida</taxon>
        <taxon>Asparagales</taxon>
        <taxon>Orchidaceae</taxon>
        <taxon>Orchidoideae</taxon>
        <taxon>Orchideae</taxon>
        <taxon>Orchidinae</taxon>
        <taxon>Platanthera</taxon>
    </lineage>
</organism>
<dbReference type="EMBL" id="JBBWWR010000021">
    <property type="protein sequence ID" value="KAK8937658.1"/>
    <property type="molecule type" value="Genomic_DNA"/>
</dbReference>
<evidence type="ECO:0000313" key="3">
    <source>
        <dbReference type="Proteomes" id="UP001412067"/>
    </source>
</evidence>
<comment type="caution">
    <text evidence="2">The sequence shown here is derived from an EMBL/GenBank/DDBJ whole genome shotgun (WGS) entry which is preliminary data.</text>
</comment>
<proteinExistence type="predicted"/>
<accession>A0ABR2LC42</accession>
<keyword evidence="3" id="KW-1185">Reference proteome</keyword>
<gene>
    <name evidence="2" type="ORF">KSP40_PGU002370</name>
</gene>
<protein>
    <submittedName>
        <fullName evidence="2">Uncharacterized protein</fullName>
    </submittedName>
</protein>
<feature type="region of interest" description="Disordered" evidence="1">
    <location>
        <begin position="25"/>
        <end position="72"/>
    </location>
</feature>
<name>A0ABR2LC42_9ASPA</name>
<reference evidence="2 3" key="1">
    <citation type="journal article" date="2022" name="Nat. Plants">
        <title>Genomes of leafy and leafless Platanthera orchids illuminate the evolution of mycoheterotrophy.</title>
        <authorList>
            <person name="Li M.H."/>
            <person name="Liu K.W."/>
            <person name="Li Z."/>
            <person name="Lu H.C."/>
            <person name="Ye Q.L."/>
            <person name="Zhang D."/>
            <person name="Wang J.Y."/>
            <person name="Li Y.F."/>
            <person name="Zhong Z.M."/>
            <person name="Liu X."/>
            <person name="Yu X."/>
            <person name="Liu D.K."/>
            <person name="Tu X.D."/>
            <person name="Liu B."/>
            <person name="Hao Y."/>
            <person name="Liao X.Y."/>
            <person name="Jiang Y.T."/>
            <person name="Sun W.H."/>
            <person name="Chen J."/>
            <person name="Chen Y.Q."/>
            <person name="Ai Y."/>
            <person name="Zhai J.W."/>
            <person name="Wu S.S."/>
            <person name="Zhou Z."/>
            <person name="Hsiao Y.Y."/>
            <person name="Wu W.L."/>
            <person name="Chen Y.Y."/>
            <person name="Lin Y.F."/>
            <person name="Hsu J.L."/>
            <person name="Li C.Y."/>
            <person name="Wang Z.W."/>
            <person name="Zhao X."/>
            <person name="Zhong W.Y."/>
            <person name="Ma X.K."/>
            <person name="Ma L."/>
            <person name="Huang J."/>
            <person name="Chen G.Z."/>
            <person name="Huang M.Z."/>
            <person name="Huang L."/>
            <person name="Peng D.H."/>
            <person name="Luo Y.B."/>
            <person name="Zou S.Q."/>
            <person name="Chen S.P."/>
            <person name="Lan S."/>
            <person name="Tsai W.C."/>
            <person name="Van de Peer Y."/>
            <person name="Liu Z.J."/>
        </authorList>
    </citation>
    <scope>NUCLEOTIDE SEQUENCE [LARGE SCALE GENOMIC DNA]</scope>
    <source>
        <strain evidence="2">Lor288</strain>
    </source>
</reference>
<sequence length="171" mass="18348">MKDLISIVKLSNKHLNMIPTTEASAQVHLTSEPPKLTNQPVRAHASPRTAGPFESSNKGNRPLGHTPLKEATQVPKGIRFLSFGTVQTDLNNKVKEKLPMKKSGKNGACNQQRQDDLFVASSGSADSSNGFAVKNSCSITQMSSITAPGTVNHEVSEATKILEEFLFCGAT</sequence>
<evidence type="ECO:0000313" key="2">
    <source>
        <dbReference type="EMBL" id="KAK8937658.1"/>
    </source>
</evidence>